<evidence type="ECO:0000256" key="2">
    <source>
        <dbReference type="ARBA" id="ARBA00022448"/>
    </source>
</evidence>
<keyword evidence="4" id="KW-0175">Coiled coil</keyword>
<dbReference type="Pfam" id="PF20654">
    <property type="entry name" value="Sec3_C-term"/>
    <property type="match status" value="1"/>
</dbReference>
<reference evidence="7 8" key="1">
    <citation type="submission" date="2017-06" db="EMBL/GenBank/DDBJ databases">
        <title>Global population genomics of the pathogenic fungus Cryptococcus neoformans var. grubii.</title>
        <authorList>
            <person name="Cuomo C."/>
            <person name="Litvintseva A."/>
            <person name="Chen Y."/>
            <person name="Young S."/>
            <person name="Zeng Q."/>
            <person name="Chapman S."/>
            <person name="Gujja S."/>
            <person name="Saif S."/>
            <person name="Birren B."/>
        </authorList>
    </citation>
    <scope>NUCLEOTIDE SEQUENCE [LARGE SCALE GENOMIC DNA]</scope>
    <source>
        <strain evidence="7 8">Tu259-1</strain>
    </source>
</reference>
<keyword evidence="3" id="KW-0268">Exocytosis</keyword>
<protein>
    <submittedName>
        <fullName evidence="7">Exocyst protein</fullName>
    </submittedName>
</protein>
<dbReference type="GO" id="GO:0006887">
    <property type="term" value="P:exocytosis"/>
    <property type="evidence" value="ECO:0007669"/>
    <property type="project" value="UniProtKB-KW"/>
</dbReference>
<feature type="compositionally biased region" description="Polar residues" evidence="5">
    <location>
        <begin position="203"/>
        <end position="214"/>
    </location>
</feature>
<dbReference type="FunFam" id="2.30.29.90:FF:000006">
    <property type="entry name" value="Unplaced genomic scaffold supercont2.4, whole genome shotgun sequence"/>
    <property type="match status" value="1"/>
</dbReference>
<dbReference type="GO" id="GO:0005546">
    <property type="term" value="F:phosphatidylinositol-4,5-bisphosphate binding"/>
    <property type="evidence" value="ECO:0007669"/>
    <property type="project" value="TreeGrafter"/>
</dbReference>
<proteinExistence type="inferred from homology"/>
<evidence type="ECO:0000256" key="4">
    <source>
        <dbReference type="ARBA" id="ARBA00023054"/>
    </source>
</evidence>
<feature type="compositionally biased region" description="Pro residues" evidence="5">
    <location>
        <begin position="359"/>
        <end position="370"/>
    </location>
</feature>
<feature type="region of interest" description="Disordered" evidence="5">
    <location>
        <begin position="298"/>
        <end position="434"/>
    </location>
</feature>
<evidence type="ECO:0000256" key="5">
    <source>
        <dbReference type="SAM" id="MobiDB-lite"/>
    </source>
</evidence>
<dbReference type="Pfam" id="PF09763">
    <property type="entry name" value="Sec3_CC"/>
    <property type="match status" value="1"/>
</dbReference>
<evidence type="ECO:0000313" key="7">
    <source>
        <dbReference type="EMBL" id="OXG25111.1"/>
    </source>
</evidence>
<name>A0A854QN15_CRYNE</name>
<feature type="region of interest" description="Disordered" evidence="5">
    <location>
        <begin position="145"/>
        <end position="284"/>
    </location>
</feature>
<dbReference type="PANTHER" id="PTHR16092:SF14">
    <property type="entry name" value="EXOCYST COMPLEX COMPONENT 1 ISOFORM X1"/>
    <property type="match status" value="1"/>
</dbReference>
<dbReference type="OrthoDB" id="27109at2759"/>
<evidence type="ECO:0000259" key="6">
    <source>
        <dbReference type="SMART" id="SM01313"/>
    </source>
</evidence>
<dbReference type="EMBL" id="AMKT01000028">
    <property type="protein sequence ID" value="OXG25111.1"/>
    <property type="molecule type" value="Genomic_DNA"/>
</dbReference>
<dbReference type="GO" id="GO:0005886">
    <property type="term" value="C:plasma membrane"/>
    <property type="evidence" value="ECO:0007669"/>
    <property type="project" value="TreeGrafter"/>
</dbReference>
<dbReference type="InterPro" id="IPR019160">
    <property type="entry name" value="Sec3_CC"/>
</dbReference>
<dbReference type="PANTHER" id="PTHR16092">
    <property type="entry name" value="SEC3/SYNTAXIN-RELATED"/>
    <property type="match status" value="1"/>
</dbReference>
<evidence type="ECO:0000256" key="3">
    <source>
        <dbReference type="ARBA" id="ARBA00022483"/>
    </source>
</evidence>
<gene>
    <name evidence="7" type="ORF">C361_02113</name>
</gene>
<comment type="caution">
    <text evidence="7">The sequence shown here is derived from an EMBL/GenBank/DDBJ whole genome shotgun (WGS) entry which is preliminary data.</text>
</comment>
<dbReference type="Gene3D" id="2.30.29.90">
    <property type="match status" value="1"/>
</dbReference>
<dbReference type="Pfam" id="PF15277">
    <property type="entry name" value="Sec3-PIP2_bind"/>
    <property type="match status" value="1"/>
</dbReference>
<dbReference type="CDD" id="cd13315">
    <property type="entry name" value="PH_Sec3"/>
    <property type="match status" value="1"/>
</dbReference>
<feature type="compositionally biased region" description="Polar residues" evidence="5">
    <location>
        <begin position="151"/>
        <end position="160"/>
    </location>
</feature>
<feature type="domain" description="Exocyst complex component Sec3 PIP2-binding N-terminal" evidence="6">
    <location>
        <begin position="48"/>
        <end position="133"/>
    </location>
</feature>
<dbReference type="InterPro" id="IPR048628">
    <property type="entry name" value="Sec3_C"/>
</dbReference>
<accession>A0A854QN15</accession>
<dbReference type="Proteomes" id="UP000199727">
    <property type="component" value="Unassembled WGS sequence"/>
</dbReference>
<evidence type="ECO:0000256" key="1">
    <source>
        <dbReference type="ARBA" id="ARBA00006518"/>
    </source>
</evidence>
<dbReference type="SMART" id="SM01313">
    <property type="entry name" value="Sec3-PIP2_bind"/>
    <property type="match status" value="1"/>
</dbReference>
<keyword evidence="2" id="KW-0813">Transport</keyword>
<dbReference type="GO" id="GO:0006893">
    <property type="term" value="P:Golgi to plasma membrane transport"/>
    <property type="evidence" value="ECO:0007669"/>
    <property type="project" value="TreeGrafter"/>
</dbReference>
<dbReference type="GO" id="GO:0000145">
    <property type="term" value="C:exocyst"/>
    <property type="evidence" value="ECO:0007669"/>
    <property type="project" value="InterPro"/>
</dbReference>
<sequence>MSSVPRTSSQDDVRSHITASLCAQRAPDGTPEETLIAFLKVYEEDSAGGTKSRYLILAVQRTGRVFIHKAKRNSNLSFSKGKTWYLEDVRVLEVMGPSDFALTMTTRRYHWTTERPKDQTAFLTSIVKVYKEYTHGRLPELINFVPPPIQSQPATQQQVPHTGLNEPPSAFPIPRVGNSDLTLPQPFGRSYRANSSSSVNSSQTYGSHYQPSHSESSRGRPSVDDDRSPPSATGTGAFARFPLSDTGRRPSGGDGRAAISPRAVAPGNGVGMGPPPAQRKMSDDRAEKIGLSALRNVSAASEYDSRTAGDASSRMKKSESDMSVIAETETERSVSAGAGGKATQSSRIPSAPVIREHSPSPPPPPPPPPQSTSNPQASEQKPKPAPPTITTTDLSVPSPGLNTSADFSSSPVSATRSSRRASFHPPPLDTTISRDVLLQSRTGLLPGAAGMTIDESEGDDGVLKNVEEMLEGFDWGMSAGGLGLNGEWRKKGADIIENRLLDELTALDSAIIHAFLESDDRTAQVLAHIDEALMELDDIDLQITGYRMQLNAVSDDISYIESQGKGLQVQTSNQQVLLNELRQLLQIVEVPADDLHTLIKEPPSSEQGVKALERAAASLYKALQAGMDTANAEVAATIARMQEYREQSSKFCKRMSDYLDITFQYQADSTLSDFRKNFKKTMALESHQKMGEKLMIYTGLVLYIKEMDDARYQKLCSDYMSRASQLHQSEMRELLTYMASLHLSSGDAGADADFSSAPGANYAKPSALQKSKTVIGLGLGNQPKQEKRTGNNISRAAELYRQAFTQIINQIVVEEDFINAFLRPVDTESTFADYMELDSYFRRQAARHASRARSAGMIQLLRSMMDLIFGFVEIELKNWVEATVEKGPVAIVGIIAVTERLAKEAEEENTSIFFTQLFDKQLLKQRLIMDMFINKQIKSIEASKTIIKRRKGITFFVKHFPVFVERVEQQMDGNGDLPIRVKVNEAYEKVMTSVYGSLEQLAKMERAETQANEDKGQLNYHVIMIENLHCFIEDVSQIKSMAMAGFLQRAKTRFEENMSMYIRLMLRRTFARFIDFFDGVDRLLQSTPANEISLHHSYSRSALKKILKDHGAKDMRKAVETMSRRVDKHFADDEEPNTSTANTALINMVWNELTQEFAKEILRAQGIVAKSYGDSGLGLEFSAADVEATCKKMK</sequence>
<dbReference type="InterPro" id="IPR028258">
    <property type="entry name" value="Sec3-PIP2_bind"/>
</dbReference>
<dbReference type="AlphaFoldDB" id="A0A854QN15"/>
<evidence type="ECO:0000313" key="8">
    <source>
        <dbReference type="Proteomes" id="UP000199727"/>
    </source>
</evidence>
<feature type="compositionally biased region" description="Basic and acidic residues" evidence="5">
    <location>
        <begin position="215"/>
        <end position="228"/>
    </location>
</feature>
<comment type="similarity">
    <text evidence="1">Belongs to the SEC3 family.</text>
</comment>
<organism evidence="7 8">
    <name type="scientific">Cryptococcus neoformans Tu259-1</name>
    <dbReference type="NCBI Taxonomy" id="1230072"/>
    <lineage>
        <taxon>Eukaryota</taxon>
        <taxon>Fungi</taxon>
        <taxon>Dikarya</taxon>
        <taxon>Basidiomycota</taxon>
        <taxon>Agaricomycotina</taxon>
        <taxon>Tremellomycetes</taxon>
        <taxon>Tremellales</taxon>
        <taxon>Cryptococcaceae</taxon>
        <taxon>Cryptococcus</taxon>
        <taxon>Cryptococcus neoformans species complex</taxon>
    </lineage>
</organism>